<reference evidence="3 4" key="1">
    <citation type="submission" date="2019-12" db="EMBL/GenBank/DDBJ databases">
        <authorList>
            <person name="Li M."/>
        </authorList>
    </citation>
    <scope>NUCLEOTIDE SEQUENCE [LARGE SCALE GENOMIC DNA]</scope>
    <source>
        <strain evidence="3 4">GBMRC 2024</strain>
    </source>
</reference>
<dbReference type="RefSeq" id="WP_160897035.1">
    <property type="nucleotide sequence ID" value="NZ_WUMU01000038.1"/>
</dbReference>
<gene>
    <name evidence="3" type="ORF">GR170_24065</name>
</gene>
<evidence type="ECO:0000256" key="1">
    <source>
        <dbReference type="ARBA" id="ARBA00022679"/>
    </source>
</evidence>
<dbReference type="PANTHER" id="PTHR46401:SF2">
    <property type="entry name" value="GLYCOSYLTRANSFERASE WBBK-RELATED"/>
    <property type="match status" value="1"/>
</dbReference>
<dbReference type="Gene3D" id="3.40.50.2000">
    <property type="entry name" value="Glycogen Phosphorylase B"/>
    <property type="match status" value="1"/>
</dbReference>
<dbReference type="SUPFAM" id="SSF53756">
    <property type="entry name" value="UDP-Glycosyltransferase/glycogen phosphorylase"/>
    <property type="match status" value="1"/>
</dbReference>
<dbReference type="AlphaFoldDB" id="A0A6L7GCB8"/>
<sequence length="414" mass="45828">MMRTIYYDLTELFVYNAGRTKFYGISRVVDAIAAELTRTHPEVRFVVFSSGHQAFFEVPYADLPLPVAAKPLRMRTNFPDRKPLRDAIAPFVLAAGRALSRRRWRRAGLRYAPVSMDGGALVTAAHVKLIPEYLAALKRRGADVAVFPILHDVMPMTVTPDWQQASWRVKFWRDNQAILAGAPRLMTVSDFTADEIRRLAAAGLLPQPERIVPVPLVHECPPGDTPPEQRPPAEPYLLAVGQRVGRKNLECTFDALRYLAETGRPVPLLVLAGKVMKGTTDWLARPEYDGIRDRVLNYPDVSQTDLGTLYAGAIATVMATRMEGWGLPAGESLWMGTPALCADIPVLHDVCGDLALYFDPDSPQQLAAHVARLMGDPDHAAALRQRIAGARDGLRRWSDVAQDLVTAVRKLEAP</sequence>
<evidence type="ECO:0000313" key="4">
    <source>
        <dbReference type="Proteomes" id="UP000477911"/>
    </source>
</evidence>
<evidence type="ECO:0000313" key="3">
    <source>
        <dbReference type="EMBL" id="MXN20916.1"/>
    </source>
</evidence>
<accession>A0A6L7GCB8</accession>
<proteinExistence type="predicted"/>
<keyword evidence="1 3" id="KW-0808">Transferase</keyword>
<name>A0A6L7GCB8_9RHOB</name>
<evidence type="ECO:0000259" key="2">
    <source>
        <dbReference type="Pfam" id="PF00534"/>
    </source>
</evidence>
<comment type="caution">
    <text evidence="3">The sequence shown here is derived from an EMBL/GenBank/DDBJ whole genome shotgun (WGS) entry which is preliminary data.</text>
</comment>
<dbReference type="Proteomes" id="UP000477911">
    <property type="component" value="Unassembled WGS sequence"/>
</dbReference>
<feature type="domain" description="Glycosyl transferase family 1" evidence="2">
    <location>
        <begin position="229"/>
        <end position="386"/>
    </location>
</feature>
<dbReference type="Pfam" id="PF00534">
    <property type="entry name" value="Glycos_transf_1"/>
    <property type="match status" value="1"/>
</dbReference>
<dbReference type="InterPro" id="IPR001296">
    <property type="entry name" value="Glyco_trans_1"/>
</dbReference>
<dbReference type="PANTHER" id="PTHR46401">
    <property type="entry name" value="GLYCOSYLTRANSFERASE WBBK-RELATED"/>
    <property type="match status" value="1"/>
</dbReference>
<organism evidence="3 4">
    <name type="scientific">Pseudooceanicola albus</name>
    <dbReference type="NCBI Taxonomy" id="2692189"/>
    <lineage>
        <taxon>Bacteria</taxon>
        <taxon>Pseudomonadati</taxon>
        <taxon>Pseudomonadota</taxon>
        <taxon>Alphaproteobacteria</taxon>
        <taxon>Rhodobacterales</taxon>
        <taxon>Paracoccaceae</taxon>
        <taxon>Pseudooceanicola</taxon>
    </lineage>
</organism>
<protein>
    <submittedName>
        <fullName evidence="3">Glycosyltransferase</fullName>
    </submittedName>
</protein>
<dbReference type="EMBL" id="WUMU01000038">
    <property type="protein sequence ID" value="MXN20916.1"/>
    <property type="molecule type" value="Genomic_DNA"/>
</dbReference>
<keyword evidence="4" id="KW-1185">Reference proteome</keyword>
<dbReference type="GO" id="GO:0016757">
    <property type="term" value="F:glycosyltransferase activity"/>
    <property type="evidence" value="ECO:0007669"/>
    <property type="project" value="InterPro"/>
</dbReference>